<keyword evidence="1" id="KW-0732">Signal</keyword>
<dbReference type="EMBL" id="JACIEH010000001">
    <property type="protein sequence ID" value="MBB4096571.1"/>
    <property type="molecule type" value="Genomic_DNA"/>
</dbReference>
<comment type="caution">
    <text evidence="2">The sequence shown here is derived from an EMBL/GenBank/DDBJ whole genome shotgun (WGS) entry which is preliminary data.</text>
</comment>
<feature type="chain" id="PRO_5030651430" evidence="1">
    <location>
        <begin position="23"/>
        <end position="68"/>
    </location>
</feature>
<protein>
    <submittedName>
        <fullName evidence="2">Uncharacterized protein</fullName>
    </submittedName>
</protein>
<dbReference type="Proteomes" id="UP000557392">
    <property type="component" value="Unassembled WGS sequence"/>
</dbReference>
<organism evidence="2 3">
    <name type="scientific">Sphingomonas kyeonggiensis</name>
    <dbReference type="NCBI Taxonomy" id="1268553"/>
    <lineage>
        <taxon>Bacteria</taxon>
        <taxon>Pseudomonadati</taxon>
        <taxon>Pseudomonadota</taxon>
        <taxon>Alphaproteobacteria</taxon>
        <taxon>Sphingomonadales</taxon>
        <taxon>Sphingomonadaceae</taxon>
        <taxon>Sphingomonas</taxon>
    </lineage>
</organism>
<sequence>MSGRAKKIAFGALAALALLAFASPNRRADIAVHMHRVDDLTPQRIEAVVDIGVFAISVLVTWSKRLTT</sequence>
<name>A0A7W6JQD4_9SPHN</name>
<accession>A0A7W6JQD4</accession>
<dbReference type="RefSeq" id="WP_183993575.1">
    <property type="nucleotide sequence ID" value="NZ_JACIEH010000001.1"/>
</dbReference>
<proteinExistence type="predicted"/>
<reference evidence="2 3" key="1">
    <citation type="submission" date="2020-08" db="EMBL/GenBank/DDBJ databases">
        <title>Genomic Encyclopedia of Type Strains, Phase IV (KMG-IV): sequencing the most valuable type-strain genomes for metagenomic binning, comparative biology and taxonomic classification.</title>
        <authorList>
            <person name="Goeker M."/>
        </authorList>
    </citation>
    <scope>NUCLEOTIDE SEQUENCE [LARGE SCALE GENOMIC DNA]</scope>
    <source>
        <strain evidence="2 3">DSM 101806</strain>
    </source>
</reference>
<evidence type="ECO:0000313" key="2">
    <source>
        <dbReference type="EMBL" id="MBB4096571.1"/>
    </source>
</evidence>
<dbReference type="AlphaFoldDB" id="A0A7W6JQD4"/>
<evidence type="ECO:0000313" key="3">
    <source>
        <dbReference type="Proteomes" id="UP000557392"/>
    </source>
</evidence>
<feature type="signal peptide" evidence="1">
    <location>
        <begin position="1"/>
        <end position="22"/>
    </location>
</feature>
<keyword evidence="3" id="KW-1185">Reference proteome</keyword>
<gene>
    <name evidence="2" type="ORF">GGR46_000104</name>
</gene>
<evidence type="ECO:0000256" key="1">
    <source>
        <dbReference type="SAM" id="SignalP"/>
    </source>
</evidence>